<dbReference type="FunFam" id="1.10.630.10:FF:000018">
    <property type="entry name" value="Cytochrome P450 monooxygenase"/>
    <property type="match status" value="1"/>
</dbReference>
<evidence type="ECO:0000313" key="8">
    <source>
        <dbReference type="EMBL" id="SFN35782.1"/>
    </source>
</evidence>
<dbReference type="PROSITE" id="PS00086">
    <property type="entry name" value="CYTOCHROME_P450"/>
    <property type="match status" value="1"/>
</dbReference>
<dbReference type="Gene3D" id="1.10.630.10">
    <property type="entry name" value="Cytochrome P450"/>
    <property type="match status" value="1"/>
</dbReference>
<evidence type="ECO:0000256" key="2">
    <source>
        <dbReference type="ARBA" id="ARBA00022617"/>
    </source>
</evidence>
<dbReference type="SUPFAM" id="SSF48264">
    <property type="entry name" value="Cytochrome P450"/>
    <property type="match status" value="1"/>
</dbReference>
<dbReference type="OrthoDB" id="3565292at2"/>
<dbReference type="GO" id="GO:0004497">
    <property type="term" value="F:monooxygenase activity"/>
    <property type="evidence" value="ECO:0007669"/>
    <property type="project" value="UniProtKB-KW"/>
</dbReference>
<dbReference type="InterPro" id="IPR002397">
    <property type="entry name" value="Cyt_P450_B"/>
</dbReference>
<evidence type="ECO:0000313" key="9">
    <source>
        <dbReference type="Proteomes" id="UP000199614"/>
    </source>
</evidence>
<dbReference type="InterPro" id="IPR017972">
    <property type="entry name" value="Cyt_P450_CS"/>
</dbReference>
<dbReference type="GO" id="GO:0005506">
    <property type="term" value="F:iron ion binding"/>
    <property type="evidence" value="ECO:0007669"/>
    <property type="project" value="InterPro"/>
</dbReference>
<keyword evidence="2 7" id="KW-0349">Heme</keyword>
<organism evidence="8 9">
    <name type="scientific">Pseudonocardia ammonioxydans</name>
    <dbReference type="NCBI Taxonomy" id="260086"/>
    <lineage>
        <taxon>Bacteria</taxon>
        <taxon>Bacillati</taxon>
        <taxon>Actinomycetota</taxon>
        <taxon>Actinomycetes</taxon>
        <taxon>Pseudonocardiales</taxon>
        <taxon>Pseudonocardiaceae</taxon>
        <taxon>Pseudonocardia</taxon>
    </lineage>
</organism>
<dbReference type="Proteomes" id="UP000199614">
    <property type="component" value="Unassembled WGS sequence"/>
</dbReference>
<dbReference type="GO" id="GO:0016705">
    <property type="term" value="F:oxidoreductase activity, acting on paired donors, with incorporation or reduction of molecular oxygen"/>
    <property type="evidence" value="ECO:0007669"/>
    <property type="project" value="InterPro"/>
</dbReference>
<keyword evidence="4 7" id="KW-0560">Oxidoreductase</keyword>
<protein>
    <submittedName>
        <fullName evidence="8">Cytochrome P450</fullName>
    </submittedName>
</protein>
<evidence type="ECO:0000256" key="4">
    <source>
        <dbReference type="ARBA" id="ARBA00023002"/>
    </source>
</evidence>
<evidence type="ECO:0000256" key="6">
    <source>
        <dbReference type="ARBA" id="ARBA00023033"/>
    </source>
</evidence>
<dbReference type="STRING" id="260086.SAMN05216207_101351"/>
<evidence type="ECO:0000256" key="1">
    <source>
        <dbReference type="ARBA" id="ARBA00010617"/>
    </source>
</evidence>
<dbReference type="InterPro" id="IPR001128">
    <property type="entry name" value="Cyt_P450"/>
</dbReference>
<reference evidence="8 9" key="1">
    <citation type="submission" date="2016-10" db="EMBL/GenBank/DDBJ databases">
        <authorList>
            <person name="de Groot N.N."/>
        </authorList>
    </citation>
    <scope>NUCLEOTIDE SEQUENCE [LARGE SCALE GENOMIC DNA]</scope>
    <source>
        <strain evidence="8 9">CGMCC 4.1877</strain>
    </source>
</reference>
<name>A0A1I4YCR0_PSUAM</name>
<keyword evidence="5 7" id="KW-0408">Iron</keyword>
<dbReference type="EMBL" id="FOUY01000013">
    <property type="protein sequence ID" value="SFN35782.1"/>
    <property type="molecule type" value="Genomic_DNA"/>
</dbReference>
<dbReference type="PRINTS" id="PR00359">
    <property type="entry name" value="BP450"/>
</dbReference>
<dbReference type="RefSeq" id="WP_093342936.1">
    <property type="nucleotide sequence ID" value="NZ_FOUY01000013.1"/>
</dbReference>
<dbReference type="PANTHER" id="PTHR46696">
    <property type="entry name" value="P450, PUTATIVE (EUROFUNG)-RELATED"/>
    <property type="match status" value="1"/>
</dbReference>
<sequence>MDPTTPPETPECPVTEFGRLREQARTVELPGIGGGRTVMVTRHDDVRAVLTDARFRCDPDAIEGASQTVASLFEILGFPDDLAHLGRGLLTRDGADHSRLRRLVSRAFTVRRVDALRPRVETITEGLLDDVAAAGADGRPVDLVSRFAYPLPVAVICELVGVPADRRARWQELGALLFTPDTGRMPEVARAVAGQITELIEARRAVPADDLLTDLVRAHDDDGDRLTERELVTMVFDLVTAGFETTAHLLSKATLALLTRPEQLAALRADPGLWPRAVHELVRTCGPIPTGLPRHAATDVEIGDTTIPQGAAVLPGLLPANFDPRTYDAPDELDVRRDTGRGDGHLGFGHGAHYCLGAALARQETEVALRALFTRFEDLRLDHAGTDATQPSHLGFHRLPELFVRVS</sequence>
<keyword evidence="3 7" id="KW-0479">Metal-binding</keyword>
<dbReference type="PANTHER" id="PTHR46696:SF1">
    <property type="entry name" value="CYTOCHROME P450 YJIB-RELATED"/>
    <property type="match status" value="1"/>
</dbReference>
<dbReference type="Pfam" id="PF00067">
    <property type="entry name" value="p450"/>
    <property type="match status" value="2"/>
</dbReference>
<evidence type="ECO:0000256" key="5">
    <source>
        <dbReference type="ARBA" id="ARBA00023004"/>
    </source>
</evidence>
<evidence type="ECO:0000256" key="7">
    <source>
        <dbReference type="RuleBase" id="RU000461"/>
    </source>
</evidence>
<evidence type="ECO:0000256" key="3">
    <source>
        <dbReference type="ARBA" id="ARBA00022723"/>
    </source>
</evidence>
<dbReference type="AlphaFoldDB" id="A0A1I4YCR0"/>
<dbReference type="GO" id="GO:0020037">
    <property type="term" value="F:heme binding"/>
    <property type="evidence" value="ECO:0007669"/>
    <property type="project" value="InterPro"/>
</dbReference>
<accession>A0A1I4YCR0</accession>
<comment type="similarity">
    <text evidence="1 7">Belongs to the cytochrome P450 family.</text>
</comment>
<proteinExistence type="inferred from homology"/>
<keyword evidence="6 7" id="KW-0503">Monooxygenase</keyword>
<keyword evidence="9" id="KW-1185">Reference proteome</keyword>
<dbReference type="InterPro" id="IPR036396">
    <property type="entry name" value="Cyt_P450_sf"/>
</dbReference>
<gene>
    <name evidence="8" type="ORF">SAMN05216207_101351</name>
</gene>
<dbReference type="CDD" id="cd11029">
    <property type="entry name" value="CYP107-like"/>
    <property type="match status" value="1"/>
</dbReference>